<dbReference type="Gene3D" id="6.20.120.50">
    <property type="match status" value="1"/>
</dbReference>
<evidence type="ECO:0008006" key="2">
    <source>
        <dbReference type="Google" id="ProtNLM"/>
    </source>
</evidence>
<gene>
    <name evidence="1" type="ORF">AVDCRST_MAG58-2386</name>
</gene>
<proteinExistence type="predicted"/>
<dbReference type="InterPro" id="IPR021377">
    <property type="entry name" value="DUF3006"/>
</dbReference>
<reference evidence="1" key="1">
    <citation type="submission" date="2020-02" db="EMBL/GenBank/DDBJ databases">
        <authorList>
            <person name="Meier V. D."/>
        </authorList>
    </citation>
    <scope>NUCLEOTIDE SEQUENCE</scope>
    <source>
        <strain evidence="1">AVDCRST_MAG58</strain>
    </source>
</reference>
<organism evidence="1">
    <name type="scientific">uncultured Rubrobacteraceae bacterium</name>
    <dbReference type="NCBI Taxonomy" id="349277"/>
    <lineage>
        <taxon>Bacteria</taxon>
        <taxon>Bacillati</taxon>
        <taxon>Actinomycetota</taxon>
        <taxon>Rubrobacteria</taxon>
        <taxon>Rubrobacterales</taxon>
        <taxon>Rubrobacteraceae</taxon>
        <taxon>environmental samples</taxon>
    </lineage>
</organism>
<protein>
    <recommendedName>
        <fullName evidence="2">DUF3006 domain-containing protein</fullName>
    </recommendedName>
</protein>
<dbReference type="EMBL" id="CADCVF010000047">
    <property type="protein sequence ID" value="CAA9460034.1"/>
    <property type="molecule type" value="Genomic_DNA"/>
</dbReference>
<sequence length="73" mass="8459">MRVQIERFEDNGWAVLLPYPDGRSSFDMPRELLPEGVSAGDVFDVRFEYDRDETLRIAEENRRLLDELLGGGE</sequence>
<dbReference type="AlphaFoldDB" id="A0A6J4QZR9"/>
<accession>A0A6J4QZR9</accession>
<evidence type="ECO:0000313" key="1">
    <source>
        <dbReference type="EMBL" id="CAA9460034.1"/>
    </source>
</evidence>
<dbReference type="Pfam" id="PF11213">
    <property type="entry name" value="DUF3006"/>
    <property type="match status" value="1"/>
</dbReference>
<name>A0A6J4QZR9_9ACTN</name>